<dbReference type="RefSeq" id="WP_217792469.1">
    <property type="nucleotide sequence ID" value="NZ_JAHSPG010000013.1"/>
</dbReference>
<evidence type="ECO:0000259" key="2">
    <source>
        <dbReference type="PROSITE" id="PS51175"/>
    </source>
</evidence>
<reference evidence="3" key="1">
    <citation type="submission" date="2021-06" db="EMBL/GenBank/DDBJ databases">
        <authorList>
            <person name="Huq M.A."/>
        </authorList>
    </citation>
    <scope>NUCLEOTIDE SEQUENCE</scope>
    <source>
        <strain evidence="3">MAH-26</strain>
    </source>
</reference>
<dbReference type="GO" id="GO:0030246">
    <property type="term" value="F:carbohydrate binding"/>
    <property type="evidence" value="ECO:0007669"/>
    <property type="project" value="InterPro"/>
</dbReference>
<accession>A0A9E2SCE6</accession>
<gene>
    <name evidence="3" type="ORF">KTO63_16400</name>
</gene>
<dbReference type="AlphaFoldDB" id="A0A9E2SCE6"/>
<protein>
    <submittedName>
        <fullName evidence="3">Carbohydrate-binding protein</fullName>
    </submittedName>
</protein>
<dbReference type="EMBL" id="JAHSPG010000013">
    <property type="protein sequence ID" value="MBV4358747.1"/>
    <property type="molecule type" value="Genomic_DNA"/>
</dbReference>
<dbReference type="Pfam" id="PF03422">
    <property type="entry name" value="CBM_6"/>
    <property type="match status" value="2"/>
</dbReference>
<dbReference type="InterPro" id="IPR013191">
    <property type="entry name" value="GH98_central"/>
</dbReference>
<dbReference type="Proteomes" id="UP000812270">
    <property type="component" value="Unassembled WGS sequence"/>
</dbReference>
<keyword evidence="4" id="KW-1185">Reference proteome</keyword>
<dbReference type="Pfam" id="PF08306">
    <property type="entry name" value="Glyco_hydro_98M"/>
    <property type="match status" value="1"/>
</dbReference>
<dbReference type="NCBIfam" id="TIGR04183">
    <property type="entry name" value="Por_Secre_tail"/>
    <property type="match status" value="1"/>
</dbReference>
<comment type="caution">
    <text evidence="3">The sequence shown here is derived from an EMBL/GenBank/DDBJ whole genome shotgun (WGS) entry which is preliminary data.</text>
</comment>
<evidence type="ECO:0000256" key="1">
    <source>
        <dbReference type="ARBA" id="ARBA00022729"/>
    </source>
</evidence>
<dbReference type="Pfam" id="PF08307">
    <property type="entry name" value="Glyco_hydro_98C"/>
    <property type="match status" value="1"/>
</dbReference>
<feature type="domain" description="CBM6" evidence="2">
    <location>
        <begin position="612"/>
        <end position="742"/>
    </location>
</feature>
<dbReference type="InterPro" id="IPR005084">
    <property type="entry name" value="CBM6"/>
</dbReference>
<dbReference type="CDD" id="cd04082">
    <property type="entry name" value="CBM35_pectate_lyase-like"/>
    <property type="match status" value="1"/>
</dbReference>
<evidence type="ECO:0000313" key="3">
    <source>
        <dbReference type="EMBL" id="MBV4358747.1"/>
    </source>
</evidence>
<dbReference type="InterPro" id="IPR013190">
    <property type="entry name" value="GH98_C"/>
</dbReference>
<dbReference type="SMART" id="SM00606">
    <property type="entry name" value="CBD_IV"/>
    <property type="match status" value="1"/>
</dbReference>
<dbReference type="InterPro" id="IPR026444">
    <property type="entry name" value="Secre_tail"/>
</dbReference>
<keyword evidence="1" id="KW-0732">Signal</keyword>
<dbReference type="Pfam" id="PF18962">
    <property type="entry name" value="Por_Secre_tail"/>
    <property type="match status" value="1"/>
</dbReference>
<feature type="domain" description="CBM6" evidence="2">
    <location>
        <begin position="898"/>
        <end position="1022"/>
    </location>
</feature>
<dbReference type="InterPro" id="IPR006584">
    <property type="entry name" value="Cellulose-bd_IV"/>
</dbReference>
<sequence length="1132" mass="124212">MQKRFAPSGRMIPGIHSFIPVFLCVLMLQLAANAQSLRRPISPSSPMWLIHIDSWNYADPQKIIDLVPPDIRPYVVMNISLSINHDVSTGQFKVAEYGYETAKSWLRVCAQNRMWAMIQPASGGMTQFTDTALSVYEEFFKNYPNFLGFNYAEQFWGFDDASDPVSTPWTTRVQHFADLLNLSHKYGGYLVVSWCGNQYSPSINPIGMLKRSANFATASQQYAQNFILCEKYTTRSYKNDMESLCLGAYLSGFSGQYGIRYDNTGWTDSTNNNQNFTLASGIAPHLEHLMLTGQTVIDGPEIIWQNCFKENNRTATTDGYSMRSWSTFAHFDNIMTDIFRKVLDGSVRIPSRQEVINRTKLVVVQNVSTGGNDDIYSSPEHLFEGLYRMDSDGNYANNYSFFKKTGRYPTIPTVYQLGDALANTFSVVVNKSDYATRWPTIASKQTEFNNLFPSEYTGDIYAGRHENGWLVYNPYKNNKVATGNIPFKYNTCSSIGLSLSQYTAGVIKETASQLKIYLNNYQDEFNTGLKTDVITINGSTAQPSYSYTDRANHTASVLSASWSGGIYTLTVNHNGPVDITINCAGSGTGRLTSFTTATLSAPSMPAVYLGTRQYEAEMFDYKNIVGLVTSGASGNIRNYTGQGYLSFGTSSTAAVRDTVSVESAGSYQLGIRYTVTGGDVGTIGLFVNGSQVATPDFTATSTLNNWDTLTQNVTLNQGTNVIELKALSSAPQQLYIDNFMLSPGNAGNDVWMEAECGTVGSLFTSPQDATASAGRYITVQAGNNSTANPPSTADGQITYDFNISTAGTYNLWARVRAFGPNDDSFWIKMDNGNWTAWNNMDTATVWAWENFQSYYLSAGNHTLTLGYREDGTHMDKIYIGTGLPVDNGGNAVNCYAVSTLQENETGFCGVDGTIDTNYSGYTGTGFANTNNFTGAGVNWKINFASSGTKTFTVRYASTNTRPAKLIVNGVAVVTNISFTSTGSWTTWNTIDINAAVTSGSNTVRLEGTTADGLPNIDNLQFSGGTPASCTVSGAAVSDTKIVLVNDQPASNKSVVVYPNPAQDNITVKLGNYWKKGDMLFIYDNAGVPRISNHVIKQNEELLDISRLPAGLYVISIMNREGAREILKFVKIR</sequence>
<name>A0A9E2SCE6_9BACT</name>
<proteinExistence type="predicted"/>
<evidence type="ECO:0000313" key="4">
    <source>
        <dbReference type="Proteomes" id="UP000812270"/>
    </source>
</evidence>
<dbReference type="PROSITE" id="PS51175">
    <property type="entry name" value="CBM6"/>
    <property type="match status" value="2"/>
</dbReference>
<organism evidence="3 4">
    <name type="scientific">Pinibacter aurantiacus</name>
    <dbReference type="NCBI Taxonomy" id="2851599"/>
    <lineage>
        <taxon>Bacteria</taxon>
        <taxon>Pseudomonadati</taxon>
        <taxon>Bacteroidota</taxon>
        <taxon>Chitinophagia</taxon>
        <taxon>Chitinophagales</taxon>
        <taxon>Chitinophagaceae</taxon>
        <taxon>Pinibacter</taxon>
    </lineage>
</organism>